<dbReference type="Gene3D" id="2.20.70.150">
    <property type="match status" value="1"/>
</dbReference>
<dbReference type="EMBL" id="JAAOZC010000002">
    <property type="protein sequence ID" value="NIJ07322.1"/>
    <property type="molecule type" value="Genomic_DNA"/>
</dbReference>
<dbReference type="CDD" id="cd02231">
    <property type="entry name" value="cupin_BLL6423-like"/>
    <property type="match status" value="1"/>
</dbReference>
<evidence type="ECO:0000313" key="3">
    <source>
        <dbReference type="Proteomes" id="UP000727456"/>
    </source>
</evidence>
<protein>
    <submittedName>
        <fullName evidence="2">Quercetin dioxygenase-like cupin family protein</fullName>
    </submittedName>
</protein>
<dbReference type="InterPro" id="IPR013096">
    <property type="entry name" value="Cupin_2"/>
</dbReference>
<gene>
    <name evidence="2" type="ORF">FHS31_000918</name>
</gene>
<dbReference type="SUPFAM" id="SSF51182">
    <property type="entry name" value="RmlC-like cupins"/>
    <property type="match status" value="1"/>
</dbReference>
<dbReference type="PANTHER" id="PTHR36156">
    <property type="entry name" value="SLR2101 PROTEIN"/>
    <property type="match status" value="1"/>
</dbReference>
<accession>A0ABX0TP94</accession>
<name>A0ABX0TP94_9SPHN</name>
<proteinExistence type="predicted"/>
<dbReference type="InterPro" id="IPR047142">
    <property type="entry name" value="OryJ/VirC-like"/>
</dbReference>
<dbReference type="Gene3D" id="2.60.120.10">
    <property type="entry name" value="Jelly Rolls"/>
    <property type="match status" value="1"/>
</dbReference>
<evidence type="ECO:0000259" key="1">
    <source>
        <dbReference type="Pfam" id="PF07883"/>
    </source>
</evidence>
<dbReference type="RefSeq" id="WP_167072198.1">
    <property type="nucleotide sequence ID" value="NZ_JAAOZC010000002.1"/>
</dbReference>
<sequence length="170" mass="18003">MTTELPPVRRIVTGHDASGKAVVIDDGTLQARSTPAGTSHLTLVWTSLGTPIDNDDAIDGKDRPVDLTLPGGSVIRTVDMMPGTTAPMHRTNSLDYGIVISGEIELLLDDEASTLCRPGDIVIQRGTIHSWRNPSADTIARVAFVLLDAKPATVNGAPLPDIHPASVGRR</sequence>
<dbReference type="Proteomes" id="UP000727456">
    <property type="component" value="Unassembled WGS sequence"/>
</dbReference>
<dbReference type="PANTHER" id="PTHR36156:SF2">
    <property type="entry name" value="CUPIN TYPE-2 DOMAIN-CONTAINING PROTEIN"/>
    <property type="match status" value="1"/>
</dbReference>
<feature type="domain" description="Cupin type-2" evidence="1">
    <location>
        <begin position="78"/>
        <end position="142"/>
    </location>
</feature>
<organism evidence="2 3">
    <name type="scientific">Sphingomonas vulcanisoli</name>
    <dbReference type="NCBI Taxonomy" id="1658060"/>
    <lineage>
        <taxon>Bacteria</taxon>
        <taxon>Pseudomonadati</taxon>
        <taxon>Pseudomonadota</taxon>
        <taxon>Alphaproteobacteria</taxon>
        <taxon>Sphingomonadales</taxon>
        <taxon>Sphingomonadaceae</taxon>
        <taxon>Sphingomonas</taxon>
    </lineage>
</organism>
<keyword evidence="3" id="KW-1185">Reference proteome</keyword>
<dbReference type="Pfam" id="PF07883">
    <property type="entry name" value="Cupin_2"/>
    <property type="match status" value="1"/>
</dbReference>
<dbReference type="InterPro" id="IPR011051">
    <property type="entry name" value="RmlC_Cupin_sf"/>
</dbReference>
<evidence type="ECO:0000313" key="2">
    <source>
        <dbReference type="EMBL" id="NIJ07322.1"/>
    </source>
</evidence>
<dbReference type="InterPro" id="IPR014710">
    <property type="entry name" value="RmlC-like_jellyroll"/>
</dbReference>
<comment type="caution">
    <text evidence="2">The sequence shown here is derived from an EMBL/GenBank/DDBJ whole genome shotgun (WGS) entry which is preliminary data.</text>
</comment>
<reference evidence="2 3" key="1">
    <citation type="submission" date="2020-03" db="EMBL/GenBank/DDBJ databases">
        <title>Genomic Encyclopedia of Type Strains, Phase III (KMG-III): the genomes of soil and plant-associated and newly described type strains.</title>
        <authorList>
            <person name="Whitman W."/>
        </authorList>
    </citation>
    <scope>NUCLEOTIDE SEQUENCE [LARGE SCALE GENOMIC DNA]</scope>
    <source>
        <strain evidence="2 3">CECT 8804</strain>
    </source>
</reference>